<evidence type="ECO:0000313" key="5">
    <source>
        <dbReference type="EMBL" id="MBK1827823.1"/>
    </source>
</evidence>
<dbReference type="SUPFAM" id="SSF53448">
    <property type="entry name" value="Nucleotide-diphospho-sugar transferases"/>
    <property type="match status" value="1"/>
</dbReference>
<dbReference type="PANTHER" id="PTHR43179">
    <property type="entry name" value="RHAMNOSYLTRANSFERASE WBBL"/>
    <property type="match status" value="1"/>
</dbReference>
<keyword evidence="2" id="KW-0328">Glycosyltransferase</keyword>
<feature type="domain" description="Glycosyltransferase 2-like" evidence="4">
    <location>
        <begin position="18"/>
        <end position="150"/>
    </location>
</feature>
<dbReference type="InterPro" id="IPR001173">
    <property type="entry name" value="Glyco_trans_2-like"/>
</dbReference>
<protein>
    <submittedName>
        <fullName evidence="5">Glycosyltransferase family 2 protein</fullName>
    </submittedName>
</protein>
<evidence type="ECO:0000256" key="1">
    <source>
        <dbReference type="ARBA" id="ARBA00006739"/>
    </source>
</evidence>
<dbReference type="Pfam" id="PF00535">
    <property type="entry name" value="Glycos_transf_2"/>
    <property type="match status" value="1"/>
</dbReference>
<comment type="similarity">
    <text evidence="1">Belongs to the glycosyltransferase 2 family.</text>
</comment>
<dbReference type="InterPro" id="IPR029044">
    <property type="entry name" value="Nucleotide-diphossugar_trans"/>
</dbReference>
<evidence type="ECO:0000313" key="6">
    <source>
        <dbReference type="Proteomes" id="UP000658278"/>
    </source>
</evidence>
<dbReference type="EMBL" id="JAENII010000009">
    <property type="protein sequence ID" value="MBK1827823.1"/>
    <property type="molecule type" value="Genomic_DNA"/>
</dbReference>
<gene>
    <name evidence="5" type="ORF">JIN81_12400</name>
</gene>
<keyword evidence="6" id="KW-1185">Reference proteome</keyword>
<dbReference type="GO" id="GO:0016757">
    <property type="term" value="F:glycosyltransferase activity"/>
    <property type="evidence" value="ECO:0007669"/>
    <property type="project" value="UniProtKB-KW"/>
</dbReference>
<evidence type="ECO:0000259" key="4">
    <source>
        <dbReference type="Pfam" id="PF00535"/>
    </source>
</evidence>
<dbReference type="Gene3D" id="3.90.550.10">
    <property type="entry name" value="Spore Coat Polysaccharide Biosynthesis Protein SpsA, Chain A"/>
    <property type="match status" value="1"/>
</dbReference>
<organism evidence="5 6">
    <name type="scientific">Haloferula rosea</name>
    <dbReference type="NCBI Taxonomy" id="490093"/>
    <lineage>
        <taxon>Bacteria</taxon>
        <taxon>Pseudomonadati</taxon>
        <taxon>Verrucomicrobiota</taxon>
        <taxon>Verrucomicrobiia</taxon>
        <taxon>Verrucomicrobiales</taxon>
        <taxon>Verrucomicrobiaceae</taxon>
        <taxon>Haloferula</taxon>
    </lineage>
</organism>
<dbReference type="RefSeq" id="WP_200279982.1">
    <property type="nucleotide sequence ID" value="NZ_JAENII010000009.1"/>
</dbReference>
<sequence>MSASHHAADSEALGQIAVLMTCHNRRDQTLLCLRRLAGQRLSPGCRLSVFLVDDGSDDGTSEAVRLEFPDARIIVGNGALYWCGGMRLAWSIAAEEDPEFYLLANDDTLLEPDAISMLLCMVRSAEARVIAVAAIHDGREGRPTYGGIRMGEGLVHPTGSPERCDTFNGNAVLVPRAVFKELGMLHSTYTHGMGDFDYGYQASKNGVEVLQSPGFLGSCDRNPMTGSWRDRSLGRLRRLQILCSPKGLPFREWLVFNRRNSGSKWLLRTLSPYVKVILGR</sequence>
<comment type="caution">
    <text evidence="5">The sequence shown here is derived from an EMBL/GenBank/DDBJ whole genome shotgun (WGS) entry which is preliminary data.</text>
</comment>
<dbReference type="Proteomes" id="UP000658278">
    <property type="component" value="Unassembled WGS sequence"/>
</dbReference>
<evidence type="ECO:0000256" key="3">
    <source>
        <dbReference type="ARBA" id="ARBA00022679"/>
    </source>
</evidence>
<reference evidence="5" key="1">
    <citation type="submission" date="2021-01" db="EMBL/GenBank/DDBJ databases">
        <title>Modified the classification status of verrucomicrobia.</title>
        <authorList>
            <person name="Feng X."/>
        </authorList>
    </citation>
    <scope>NUCLEOTIDE SEQUENCE</scope>
    <source>
        <strain evidence="5">KCTC 22201</strain>
    </source>
</reference>
<keyword evidence="3" id="KW-0808">Transferase</keyword>
<name>A0A934VBW8_9BACT</name>
<evidence type="ECO:0000256" key="2">
    <source>
        <dbReference type="ARBA" id="ARBA00022676"/>
    </source>
</evidence>
<proteinExistence type="inferred from homology"/>
<accession>A0A934VBW8</accession>
<dbReference type="AlphaFoldDB" id="A0A934VBW8"/>
<dbReference type="PANTHER" id="PTHR43179:SF12">
    <property type="entry name" value="GALACTOFURANOSYLTRANSFERASE GLFT2"/>
    <property type="match status" value="1"/>
</dbReference>